<dbReference type="Pfam" id="PF08031">
    <property type="entry name" value="BBE"/>
    <property type="match status" value="1"/>
</dbReference>
<evidence type="ECO:0000256" key="1">
    <source>
        <dbReference type="ARBA" id="ARBA00001974"/>
    </source>
</evidence>
<dbReference type="InterPro" id="IPR016167">
    <property type="entry name" value="FAD-bd_PCMH_sub1"/>
</dbReference>
<evidence type="ECO:0000313" key="11">
    <source>
        <dbReference type="Proteomes" id="UP001159364"/>
    </source>
</evidence>
<evidence type="ECO:0000256" key="4">
    <source>
        <dbReference type="ARBA" id="ARBA00022729"/>
    </source>
</evidence>
<comment type="similarity">
    <text evidence="2">Belongs to the oxygen-dependent FAD-linked oxidoreductase family.</text>
</comment>
<dbReference type="InterPro" id="IPR006094">
    <property type="entry name" value="Oxid_FAD_bind_N"/>
</dbReference>
<dbReference type="Pfam" id="PF01565">
    <property type="entry name" value="FAD_binding_4"/>
    <property type="match status" value="1"/>
</dbReference>
<sequence>MKQQQRTLIFILLCLYCSSSWAASDSSVYESFLNCLKDNTSPRDQISSLVYAQTNTSYTSILRAYIRNARFNVSSTSKPLIIVTPTQISHVQASVICAKKVGYQLKIRSGGHDYEGISYVSDTPFFILDMFNLRSIQINVEDESGWVQAGATLGELYYRIWQSSKVHGFPAGVCPTVGVGGHFSGGGYGNLLRKYGLSVDNVVDAQMVDVNGKLLDRKAMGEDLFWAIRGGGGASFGVIISYKIKLVPVPETVTVFRVERYVDEGNATDVAYKWQLFAPKTDENLFLRMLIQPVTSKISKGQRTIRVSVLAEHLGKADSLLALFGEKFPELGLKKEDCIETSWIQSVLWWDSDEQLTSSPEILLDRNPDDAKFLKRKSDYVQNPISKDGLEWLWKRMIELGKTGLVFNAYGGKMDQIPASDTPFPHRAGNLYKIQYSVNWEEPGSEADKNYITQIRRLYSYTTPFVSKNPRSAFLNYRDLDIGVMSPGTNSYDEGKVYGYKYFNGNFERLVRVKTAVDPENFFRNEQSIPTQSSKA</sequence>
<dbReference type="InterPro" id="IPR016169">
    <property type="entry name" value="FAD-bd_PCMH_sub2"/>
</dbReference>
<organism evidence="10 11">
    <name type="scientific">Erythroxylum novogranatense</name>
    <dbReference type="NCBI Taxonomy" id="1862640"/>
    <lineage>
        <taxon>Eukaryota</taxon>
        <taxon>Viridiplantae</taxon>
        <taxon>Streptophyta</taxon>
        <taxon>Embryophyta</taxon>
        <taxon>Tracheophyta</taxon>
        <taxon>Spermatophyta</taxon>
        <taxon>Magnoliopsida</taxon>
        <taxon>eudicotyledons</taxon>
        <taxon>Gunneridae</taxon>
        <taxon>Pentapetalae</taxon>
        <taxon>rosids</taxon>
        <taxon>fabids</taxon>
        <taxon>Malpighiales</taxon>
        <taxon>Erythroxylaceae</taxon>
        <taxon>Erythroxylum</taxon>
    </lineage>
</organism>
<gene>
    <name evidence="10" type="ORF">K2173_003821</name>
</gene>
<dbReference type="FunFam" id="3.30.43.10:FF:000004">
    <property type="entry name" value="Berberine bridge enzyme-like 15"/>
    <property type="match status" value="1"/>
</dbReference>
<dbReference type="Gene3D" id="3.40.462.20">
    <property type="match status" value="1"/>
</dbReference>
<dbReference type="InterPro" id="IPR036318">
    <property type="entry name" value="FAD-bd_PCMH-like_sf"/>
</dbReference>
<evidence type="ECO:0000256" key="2">
    <source>
        <dbReference type="ARBA" id="ARBA00005466"/>
    </source>
</evidence>
<proteinExistence type="inferred from homology"/>
<evidence type="ECO:0000313" key="10">
    <source>
        <dbReference type="EMBL" id="KAJ8752213.1"/>
    </source>
</evidence>
<dbReference type="AlphaFoldDB" id="A0AAV8SJI2"/>
<feature type="chain" id="PRO_5043911258" description="FAD-binding PCMH-type domain-containing protein" evidence="8">
    <location>
        <begin position="23"/>
        <end position="536"/>
    </location>
</feature>
<keyword evidence="5" id="KW-0274">FAD</keyword>
<evidence type="ECO:0000256" key="3">
    <source>
        <dbReference type="ARBA" id="ARBA00022630"/>
    </source>
</evidence>
<dbReference type="InterPro" id="IPR016166">
    <property type="entry name" value="FAD-bd_PCMH"/>
</dbReference>
<keyword evidence="7" id="KW-0325">Glycoprotein</keyword>
<comment type="caution">
    <text evidence="10">The sequence shown here is derived from an EMBL/GenBank/DDBJ whole genome shotgun (WGS) entry which is preliminary data.</text>
</comment>
<keyword evidence="3" id="KW-0285">Flavoprotein</keyword>
<name>A0AAV8SJI2_9ROSI</name>
<keyword evidence="4 8" id="KW-0732">Signal</keyword>
<dbReference type="PROSITE" id="PS51387">
    <property type="entry name" value="FAD_PCMH"/>
    <property type="match status" value="1"/>
</dbReference>
<dbReference type="EMBL" id="JAIWQS010000010">
    <property type="protein sequence ID" value="KAJ8752213.1"/>
    <property type="molecule type" value="Genomic_DNA"/>
</dbReference>
<evidence type="ECO:0000256" key="5">
    <source>
        <dbReference type="ARBA" id="ARBA00022827"/>
    </source>
</evidence>
<keyword evidence="11" id="KW-1185">Reference proteome</keyword>
<dbReference type="Gene3D" id="3.30.465.10">
    <property type="match status" value="1"/>
</dbReference>
<dbReference type="SUPFAM" id="SSF56176">
    <property type="entry name" value="FAD-binding/transporter-associated domain-like"/>
    <property type="match status" value="1"/>
</dbReference>
<feature type="signal peptide" evidence="8">
    <location>
        <begin position="1"/>
        <end position="22"/>
    </location>
</feature>
<dbReference type="InterPro" id="IPR012951">
    <property type="entry name" value="BBE"/>
</dbReference>
<dbReference type="Proteomes" id="UP001159364">
    <property type="component" value="Linkage Group LG10"/>
</dbReference>
<keyword evidence="6" id="KW-1015">Disulfide bond</keyword>
<dbReference type="PANTHER" id="PTHR32448">
    <property type="entry name" value="OS08G0158400 PROTEIN"/>
    <property type="match status" value="1"/>
</dbReference>
<evidence type="ECO:0000256" key="6">
    <source>
        <dbReference type="ARBA" id="ARBA00023157"/>
    </source>
</evidence>
<evidence type="ECO:0000259" key="9">
    <source>
        <dbReference type="PROSITE" id="PS51387"/>
    </source>
</evidence>
<feature type="domain" description="FAD-binding PCMH-type" evidence="9">
    <location>
        <begin position="75"/>
        <end position="249"/>
    </location>
</feature>
<evidence type="ECO:0000256" key="8">
    <source>
        <dbReference type="SAM" id="SignalP"/>
    </source>
</evidence>
<dbReference type="GO" id="GO:1901696">
    <property type="term" value="P:cannabinoid biosynthetic process"/>
    <property type="evidence" value="ECO:0007669"/>
    <property type="project" value="UniProtKB-ARBA"/>
</dbReference>
<comment type="cofactor">
    <cofactor evidence="1">
        <name>FAD</name>
        <dbReference type="ChEBI" id="CHEBI:57692"/>
    </cofactor>
</comment>
<dbReference type="GO" id="GO:0071949">
    <property type="term" value="F:FAD binding"/>
    <property type="evidence" value="ECO:0007669"/>
    <property type="project" value="InterPro"/>
</dbReference>
<reference evidence="10 11" key="1">
    <citation type="submission" date="2021-09" db="EMBL/GenBank/DDBJ databases">
        <title>Genomic insights and catalytic innovation underlie evolution of tropane alkaloids biosynthesis.</title>
        <authorList>
            <person name="Wang Y.-J."/>
            <person name="Tian T."/>
            <person name="Huang J.-P."/>
            <person name="Huang S.-X."/>
        </authorList>
    </citation>
    <scope>NUCLEOTIDE SEQUENCE [LARGE SCALE GENOMIC DNA]</scope>
    <source>
        <strain evidence="10">KIB-2018</strain>
        <tissue evidence="10">Leaf</tissue>
    </source>
</reference>
<evidence type="ECO:0000256" key="7">
    <source>
        <dbReference type="ARBA" id="ARBA00023180"/>
    </source>
</evidence>
<accession>A0AAV8SJI2</accession>
<protein>
    <recommendedName>
        <fullName evidence="9">FAD-binding PCMH-type domain-containing protein</fullName>
    </recommendedName>
</protein>
<dbReference type="GO" id="GO:0016491">
    <property type="term" value="F:oxidoreductase activity"/>
    <property type="evidence" value="ECO:0007669"/>
    <property type="project" value="InterPro"/>
</dbReference>
<dbReference type="Gene3D" id="3.30.43.10">
    <property type="entry name" value="Uridine Diphospho-n-acetylenolpyruvylglucosamine Reductase, domain 2"/>
    <property type="match status" value="1"/>
</dbReference>